<dbReference type="PROSITE" id="PS50011">
    <property type="entry name" value="PROTEIN_KINASE_DOM"/>
    <property type="match status" value="1"/>
</dbReference>
<evidence type="ECO:0000256" key="10">
    <source>
        <dbReference type="RuleBase" id="RU000304"/>
    </source>
</evidence>
<dbReference type="AlphaFoldDB" id="A0A7I8L2L3"/>
<feature type="domain" description="Protein kinase" evidence="12">
    <location>
        <begin position="92"/>
        <end position="365"/>
    </location>
</feature>
<feature type="region of interest" description="Disordered" evidence="11">
    <location>
        <begin position="1"/>
        <end position="46"/>
    </location>
</feature>
<dbReference type="PANTHER" id="PTHR45621">
    <property type="entry name" value="OS01G0588500 PROTEIN-RELATED"/>
    <property type="match status" value="1"/>
</dbReference>
<evidence type="ECO:0000256" key="5">
    <source>
        <dbReference type="ARBA" id="ARBA00022777"/>
    </source>
</evidence>
<evidence type="ECO:0000256" key="7">
    <source>
        <dbReference type="ARBA" id="ARBA00047899"/>
    </source>
</evidence>
<dbReference type="InterPro" id="IPR017441">
    <property type="entry name" value="Protein_kinase_ATP_BS"/>
</dbReference>
<evidence type="ECO:0000256" key="4">
    <source>
        <dbReference type="ARBA" id="ARBA00022741"/>
    </source>
</evidence>
<feature type="compositionally biased region" description="Low complexity" evidence="11">
    <location>
        <begin position="29"/>
        <end position="43"/>
    </location>
</feature>
<evidence type="ECO:0000256" key="6">
    <source>
        <dbReference type="ARBA" id="ARBA00022840"/>
    </source>
</evidence>
<name>A0A7I8L2L3_SPIIN</name>
<evidence type="ECO:0000256" key="3">
    <source>
        <dbReference type="ARBA" id="ARBA00022679"/>
    </source>
</evidence>
<reference evidence="13" key="1">
    <citation type="submission" date="2020-02" db="EMBL/GenBank/DDBJ databases">
        <authorList>
            <person name="Scholz U."/>
            <person name="Mascher M."/>
            <person name="Fiebig A."/>
        </authorList>
    </citation>
    <scope>NUCLEOTIDE SEQUENCE</scope>
</reference>
<keyword evidence="3" id="KW-0808">Transferase</keyword>
<accession>A0A7I8L2L3</accession>
<organism evidence="13 14">
    <name type="scientific">Spirodela intermedia</name>
    <name type="common">Intermediate duckweed</name>
    <dbReference type="NCBI Taxonomy" id="51605"/>
    <lineage>
        <taxon>Eukaryota</taxon>
        <taxon>Viridiplantae</taxon>
        <taxon>Streptophyta</taxon>
        <taxon>Embryophyta</taxon>
        <taxon>Tracheophyta</taxon>
        <taxon>Spermatophyta</taxon>
        <taxon>Magnoliopsida</taxon>
        <taxon>Liliopsida</taxon>
        <taxon>Araceae</taxon>
        <taxon>Lemnoideae</taxon>
        <taxon>Spirodela</taxon>
    </lineage>
</organism>
<evidence type="ECO:0000313" key="14">
    <source>
        <dbReference type="Proteomes" id="UP000663760"/>
    </source>
</evidence>
<dbReference type="Proteomes" id="UP000663760">
    <property type="component" value="Chromosome 10"/>
</dbReference>
<dbReference type="FunFam" id="1.10.510.10:FF:001023">
    <property type="entry name" value="Os07g0541700 protein"/>
    <property type="match status" value="1"/>
</dbReference>
<proteinExistence type="inferred from homology"/>
<dbReference type="InterPro" id="IPR008271">
    <property type="entry name" value="Ser/Thr_kinase_AS"/>
</dbReference>
<dbReference type="FunFam" id="3.30.200.20:FF:000228">
    <property type="entry name" value="Serine/threonine-protein kinase BIK1"/>
    <property type="match status" value="1"/>
</dbReference>
<dbReference type="CDD" id="cd14066">
    <property type="entry name" value="STKc_IRAK"/>
    <property type="match status" value="1"/>
</dbReference>
<evidence type="ECO:0000256" key="8">
    <source>
        <dbReference type="ARBA" id="ARBA00048679"/>
    </source>
</evidence>
<dbReference type="GO" id="GO:0004674">
    <property type="term" value="F:protein serine/threonine kinase activity"/>
    <property type="evidence" value="ECO:0007669"/>
    <property type="project" value="UniProtKB-KW"/>
</dbReference>
<dbReference type="InterPro" id="IPR001245">
    <property type="entry name" value="Ser-Thr/Tyr_kinase_cat_dom"/>
</dbReference>
<dbReference type="Gene3D" id="3.30.200.20">
    <property type="entry name" value="Phosphorylase Kinase, domain 1"/>
    <property type="match status" value="1"/>
</dbReference>
<dbReference type="PROSITE" id="PS00108">
    <property type="entry name" value="PROTEIN_KINASE_ST"/>
    <property type="match status" value="1"/>
</dbReference>
<comment type="catalytic activity">
    <reaction evidence="8">
        <text>L-seryl-[protein] + ATP = O-phospho-L-seryl-[protein] + ADP + H(+)</text>
        <dbReference type="Rhea" id="RHEA:17989"/>
        <dbReference type="Rhea" id="RHEA-COMP:9863"/>
        <dbReference type="Rhea" id="RHEA-COMP:11604"/>
        <dbReference type="ChEBI" id="CHEBI:15378"/>
        <dbReference type="ChEBI" id="CHEBI:29999"/>
        <dbReference type="ChEBI" id="CHEBI:30616"/>
        <dbReference type="ChEBI" id="CHEBI:83421"/>
        <dbReference type="ChEBI" id="CHEBI:456216"/>
        <dbReference type="EC" id="2.7.11.1"/>
    </reaction>
</comment>
<feature type="region of interest" description="Disordered" evidence="11">
    <location>
        <begin position="369"/>
        <end position="421"/>
    </location>
</feature>
<gene>
    <name evidence="13" type="ORF">SI8410_10014132</name>
</gene>
<dbReference type="EMBL" id="LR746273">
    <property type="protein sequence ID" value="CAA7403454.1"/>
    <property type="molecule type" value="Genomic_DNA"/>
</dbReference>
<dbReference type="InterPro" id="IPR011009">
    <property type="entry name" value="Kinase-like_dom_sf"/>
</dbReference>
<evidence type="ECO:0000256" key="2">
    <source>
        <dbReference type="ARBA" id="ARBA00022527"/>
    </source>
</evidence>
<comment type="catalytic activity">
    <reaction evidence="7">
        <text>L-threonyl-[protein] + ATP = O-phospho-L-threonyl-[protein] + ADP + H(+)</text>
        <dbReference type="Rhea" id="RHEA:46608"/>
        <dbReference type="Rhea" id="RHEA-COMP:11060"/>
        <dbReference type="Rhea" id="RHEA-COMP:11605"/>
        <dbReference type="ChEBI" id="CHEBI:15378"/>
        <dbReference type="ChEBI" id="CHEBI:30013"/>
        <dbReference type="ChEBI" id="CHEBI:30616"/>
        <dbReference type="ChEBI" id="CHEBI:61977"/>
        <dbReference type="ChEBI" id="CHEBI:456216"/>
        <dbReference type="EC" id="2.7.11.1"/>
    </reaction>
</comment>
<protein>
    <recommendedName>
        <fullName evidence="1">non-specific serine/threonine protein kinase</fullName>
        <ecNumber evidence="1">2.7.11.1</ecNumber>
    </recommendedName>
</protein>
<keyword evidence="6 9" id="KW-0067">ATP-binding</keyword>
<keyword evidence="4 9" id="KW-0547">Nucleotide-binding</keyword>
<comment type="similarity">
    <text evidence="10">Belongs to the protein kinase superfamily.</text>
</comment>
<feature type="binding site" evidence="9">
    <location>
        <position position="131"/>
    </location>
    <ligand>
        <name>ATP</name>
        <dbReference type="ChEBI" id="CHEBI:30616"/>
    </ligand>
</feature>
<dbReference type="EC" id="2.7.11.1" evidence="1"/>
<evidence type="ECO:0000256" key="11">
    <source>
        <dbReference type="SAM" id="MobiDB-lite"/>
    </source>
</evidence>
<dbReference type="InterPro" id="IPR000719">
    <property type="entry name" value="Prot_kinase_dom"/>
</dbReference>
<dbReference type="GO" id="GO:0005524">
    <property type="term" value="F:ATP binding"/>
    <property type="evidence" value="ECO:0007669"/>
    <property type="project" value="UniProtKB-UniRule"/>
</dbReference>
<dbReference type="Pfam" id="PF07714">
    <property type="entry name" value="PK_Tyr_Ser-Thr"/>
    <property type="match status" value="1"/>
</dbReference>
<feature type="compositionally biased region" description="Basic residues" evidence="11">
    <location>
        <begin position="394"/>
        <end position="412"/>
    </location>
</feature>
<evidence type="ECO:0000313" key="13">
    <source>
        <dbReference type="EMBL" id="CAA7403454.1"/>
    </source>
</evidence>
<dbReference type="SUPFAM" id="SSF56112">
    <property type="entry name" value="Protein kinase-like (PK-like)"/>
    <property type="match status" value="1"/>
</dbReference>
<dbReference type="Gene3D" id="1.10.510.10">
    <property type="entry name" value="Transferase(Phosphotransferase) domain 1"/>
    <property type="match status" value="1"/>
</dbReference>
<sequence>MGNCFGSVRSSPIPASSGTSGPVSDNLKSNSGSTTTNTTNSESKFSAACSSNGQYSTSSQSTEEIEANGRILEAPNLRIFTFAELRSATKNFKPDSFLGEGGFGRVYKGWVDEKTLNPTKSGCGVVVAVKKLNSDSMQGLNEWQSEINFLGRLSHPNLVRLLGYCWEDRELLLVYEFMSKGSLENHLFRKGVYQPLSWSLRLQILIDAARGLTFLHSSEKQVIYRDFKASNILLDSNFNAKISDFGLAKNGPAGGESHVTTRVLGTYGYAAPDDVYGFGVVLLEMMTGQRALDTNRPSGQHNLVDWARPFLSDRRKLVRIMDSRMEGQYPSKAAYQAAQLSLRCLAGDPKKRPSMQEVAEELEKIATLRGKTKDVNAPPAAERHHNVRPTATPQRHHNQHHHQHQHHQRRPSPIHPHQVAY</sequence>
<dbReference type="PROSITE" id="PS00107">
    <property type="entry name" value="PROTEIN_KINASE_ATP"/>
    <property type="match status" value="1"/>
</dbReference>
<evidence type="ECO:0000259" key="12">
    <source>
        <dbReference type="PROSITE" id="PS50011"/>
    </source>
</evidence>
<evidence type="ECO:0000256" key="9">
    <source>
        <dbReference type="PROSITE-ProRule" id="PRU10141"/>
    </source>
</evidence>
<dbReference type="OrthoDB" id="4062651at2759"/>
<feature type="compositionally biased region" description="Polar residues" evidence="11">
    <location>
        <begin position="8"/>
        <end position="28"/>
    </location>
</feature>
<keyword evidence="14" id="KW-1185">Reference proteome</keyword>
<dbReference type="InterPro" id="IPR050823">
    <property type="entry name" value="Plant_Ser_Thr_Prot_Kinase"/>
</dbReference>
<evidence type="ECO:0000256" key="1">
    <source>
        <dbReference type="ARBA" id="ARBA00012513"/>
    </source>
</evidence>
<keyword evidence="2 10" id="KW-0723">Serine/threonine-protein kinase</keyword>
<keyword evidence="5" id="KW-0418">Kinase</keyword>